<keyword evidence="6" id="KW-0560">Oxidoreductase</keyword>
<evidence type="ECO:0000256" key="3">
    <source>
        <dbReference type="ARBA" id="ARBA00010617"/>
    </source>
</evidence>
<dbReference type="InterPro" id="IPR002401">
    <property type="entry name" value="Cyt_P450_E_grp-I"/>
</dbReference>
<organism evidence="10 11">
    <name type="scientific">Didymella rabiei</name>
    <name type="common">Chickpea ascochyta blight fungus</name>
    <name type="synonym">Mycosphaerella rabiei</name>
    <dbReference type="NCBI Taxonomy" id="5454"/>
    <lineage>
        <taxon>Eukaryota</taxon>
        <taxon>Fungi</taxon>
        <taxon>Dikarya</taxon>
        <taxon>Ascomycota</taxon>
        <taxon>Pezizomycotina</taxon>
        <taxon>Dothideomycetes</taxon>
        <taxon>Pleosporomycetidae</taxon>
        <taxon>Pleosporales</taxon>
        <taxon>Pleosporineae</taxon>
        <taxon>Didymellaceae</taxon>
        <taxon>Ascochyta</taxon>
    </lineage>
</organism>
<comment type="caution">
    <text evidence="10">The sequence shown here is derived from an EMBL/GenBank/DDBJ whole genome shotgun (WGS) entry which is preliminary data.</text>
</comment>
<dbReference type="InterPro" id="IPR001128">
    <property type="entry name" value="Cyt_P450"/>
</dbReference>
<keyword evidence="5 9" id="KW-0479">Metal-binding</keyword>
<protein>
    <submittedName>
        <fullName evidence="10">Heme binding</fullName>
    </submittedName>
</protein>
<evidence type="ECO:0000256" key="5">
    <source>
        <dbReference type="ARBA" id="ARBA00022723"/>
    </source>
</evidence>
<evidence type="ECO:0000313" key="10">
    <source>
        <dbReference type="EMBL" id="KZM20809.1"/>
    </source>
</evidence>
<evidence type="ECO:0000256" key="7">
    <source>
        <dbReference type="ARBA" id="ARBA00023004"/>
    </source>
</evidence>
<dbReference type="Proteomes" id="UP000076837">
    <property type="component" value="Unassembled WGS sequence"/>
</dbReference>
<evidence type="ECO:0000256" key="8">
    <source>
        <dbReference type="ARBA" id="ARBA00023033"/>
    </source>
</evidence>
<evidence type="ECO:0000256" key="4">
    <source>
        <dbReference type="ARBA" id="ARBA00022617"/>
    </source>
</evidence>
<gene>
    <name evidence="10" type="ORF">ST47_g8049</name>
</gene>
<name>A0A162ZU84_DIDRA</name>
<dbReference type="PRINTS" id="PR00463">
    <property type="entry name" value="EP450I"/>
</dbReference>
<accession>A0A162ZU84</accession>
<keyword evidence="11" id="KW-1185">Reference proteome</keyword>
<dbReference type="AlphaFoldDB" id="A0A162ZU84"/>
<dbReference type="SUPFAM" id="SSF48264">
    <property type="entry name" value="Cytochrome P450"/>
    <property type="match status" value="1"/>
</dbReference>
<dbReference type="GO" id="GO:0005506">
    <property type="term" value="F:iron ion binding"/>
    <property type="evidence" value="ECO:0007669"/>
    <property type="project" value="InterPro"/>
</dbReference>
<comment type="cofactor">
    <cofactor evidence="1 9">
        <name>heme</name>
        <dbReference type="ChEBI" id="CHEBI:30413"/>
    </cofactor>
</comment>
<dbReference type="OrthoDB" id="3727344at2759"/>
<dbReference type="GO" id="GO:0004497">
    <property type="term" value="F:monooxygenase activity"/>
    <property type="evidence" value="ECO:0007669"/>
    <property type="project" value="UniProtKB-KW"/>
</dbReference>
<evidence type="ECO:0000256" key="2">
    <source>
        <dbReference type="ARBA" id="ARBA00005179"/>
    </source>
</evidence>
<dbReference type="InterPro" id="IPR050121">
    <property type="entry name" value="Cytochrome_P450_monoxygenase"/>
</dbReference>
<dbReference type="GO" id="GO:0016705">
    <property type="term" value="F:oxidoreductase activity, acting on paired donors, with incorporation or reduction of molecular oxygen"/>
    <property type="evidence" value="ECO:0007669"/>
    <property type="project" value="InterPro"/>
</dbReference>
<keyword evidence="8" id="KW-0503">Monooxygenase</keyword>
<keyword evidence="4 9" id="KW-0349">Heme</keyword>
<reference evidence="10 11" key="1">
    <citation type="journal article" date="2016" name="Sci. Rep.">
        <title>Draft genome sequencing and secretome analysis of fungal phytopathogen Ascochyta rabiei provides insight into the necrotrophic effector repertoire.</title>
        <authorList>
            <person name="Verma S."/>
            <person name="Gazara R.K."/>
            <person name="Nizam S."/>
            <person name="Parween S."/>
            <person name="Chattopadhyay D."/>
            <person name="Verma P.K."/>
        </authorList>
    </citation>
    <scope>NUCLEOTIDE SEQUENCE [LARGE SCALE GENOMIC DNA]</scope>
    <source>
        <strain evidence="10 11">ArDII</strain>
    </source>
</reference>
<comment type="similarity">
    <text evidence="3">Belongs to the cytochrome P450 family.</text>
</comment>
<dbReference type="Gene3D" id="1.10.630.10">
    <property type="entry name" value="Cytochrome P450"/>
    <property type="match status" value="1"/>
</dbReference>
<dbReference type="PANTHER" id="PTHR24305:SF162">
    <property type="entry name" value="P450, PUTATIVE (EUROFUNG)-RELATED"/>
    <property type="match status" value="1"/>
</dbReference>
<sequence length="449" mass="51028">MIHNRRYIFDLKRLHDTYGPVVRLGPSDISFATISAFDTIYGIGADKNFAISGSRRSLIVNTDVMTDVMLSSCLGNEPRNWLRPIIASTLSDLTGTCSEQMFNTAFEQGLKLHRVGHTPSTPMDLSTIHKDYMWTLGSLIACGRQPKLFSRSNFDALVDNTEYFTCFLEICFCFFDRFTVQKYQPTFQKVWWVLCRLAGINFPAFGIENDDRVTFKDNHYALLQAAAKKSKGRDIGDNYLQINSYSTKLSIYGTSDTSMNAIFYFLLKHPRCLKKVEEELLSTFRLYSDISDDRLATLPYLHACINETLRMAPPFCAGLLQRVSTGATVDGIYIPYGTGVTVDQYSLGNAEEHWQSANSFQPERWIESISRKNEKASRPFLTGIRQCPARTMVFQILRMAVGKTVYLYDMDLVNKDFDITVHSSSRLSWTAVDLQVTMRPRASGVMGYE</sequence>
<evidence type="ECO:0000256" key="1">
    <source>
        <dbReference type="ARBA" id="ARBA00001971"/>
    </source>
</evidence>
<dbReference type="Pfam" id="PF00067">
    <property type="entry name" value="p450"/>
    <property type="match status" value="1"/>
</dbReference>
<evidence type="ECO:0000256" key="9">
    <source>
        <dbReference type="PIRSR" id="PIRSR602401-1"/>
    </source>
</evidence>
<dbReference type="PANTHER" id="PTHR24305">
    <property type="entry name" value="CYTOCHROME P450"/>
    <property type="match status" value="1"/>
</dbReference>
<dbReference type="GO" id="GO:0020037">
    <property type="term" value="F:heme binding"/>
    <property type="evidence" value="ECO:0007669"/>
    <property type="project" value="InterPro"/>
</dbReference>
<dbReference type="InterPro" id="IPR036396">
    <property type="entry name" value="Cyt_P450_sf"/>
</dbReference>
<proteinExistence type="inferred from homology"/>
<feature type="binding site" description="axial binding residue" evidence="9">
    <location>
        <position position="387"/>
    </location>
    <ligand>
        <name>heme</name>
        <dbReference type="ChEBI" id="CHEBI:30413"/>
    </ligand>
    <ligandPart>
        <name>Fe</name>
        <dbReference type="ChEBI" id="CHEBI:18248"/>
    </ligandPart>
</feature>
<dbReference type="EMBL" id="JYNV01000268">
    <property type="protein sequence ID" value="KZM20809.1"/>
    <property type="molecule type" value="Genomic_DNA"/>
</dbReference>
<comment type="pathway">
    <text evidence="2">Secondary metabolite biosynthesis.</text>
</comment>
<evidence type="ECO:0000313" key="11">
    <source>
        <dbReference type="Proteomes" id="UP000076837"/>
    </source>
</evidence>
<evidence type="ECO:0000256" key="6">
    <source>
        <dbReference type="ARBA" id="ARBA00023002"/>
    </source>
</evidence>
<keyword evidence="7 9" id="KW-0408">Iron</keyword>
<dbReference type="STRING" id="5454.A0A162ZU84"/>